<comment type="subcellular location">
    <subcellularLocation>
        <location evidence="1">Nucleus</location>
    </subcellularLocation>
</comment>
<dbReference type="PANTHER" id="PTHR13031">
    <property type="entry name" value="RIBONUCLEASE P SUBUNIT P30"/>
    <property type="match status" value="1"/>
</dbReference>
<name>A0A9N9XS86_PHYSR</name>
<protein>
    <submittedName>
        <fullName evidence="4">Uncharacterized protein</fullName>
    </submittedName>
</protein>
<evidence type="ECO:0000313" key="5">
    <source>
        <dbReference type="Proteomes" id="UP001153712"/>
    </source>
</evidence>
<gene>
    <name evidence="4" type="ORF">PHYEVI_LOCUS9383</name>
</gene>
<dbReference type="InterPro" id="IPR002738">
    <property type="entry name" value="RNase_P_p30"/>
</dbReference>
<reference evidence="4" key="1">
    <citation type="submission" date="2022-01" db="EMBL/GenBank/DDBJ databases">
        <authorList>
            <person name="King R."/>
        </authorList>
    </citation>
    <scope>NUCLEOTIDE SEQUENCE</scope>
</reference>
<sequence length="297" mass="34298">MLKNIKTESFYDLCIEESLFLEENVEESLKYLYEHGYRTIAINQSINDDNLGAQKKSKGSNKKVKNSEVPPPIDLSPLIETVDKLNLRGFQIFNRLTITYSNSETFNKFIKSNHYKKYHLIAIIPTTPEAHNYACSSAVEADIYSYNPENKFTARLTRKMYNKIVQHGYYFELQYSHAIEDSTKRKNLIHVSHMYHSTGKSKNVFFSSGAKNLNLIRNPYDILSLGFLFGLNELQCKSCVQHTPQQVIIHSVGRRHGKALFFVENVEETQENDHNDLSNCEPQKKKIKMIVDADVET</sequence>
<evidence type="ECO:0000313" key="4">
    <source>
        <dbReference type="EMBL" id="CAG9863082.1"/>
    </source>
</evidence>
<dbReference type="Gene3D" id="3.20.20.140">
    <property type="entry name" value="Metal-dependent hydrolases"/>
    <property type="match status" value="1"/>
</dbReference>
<evidence type="ECO:0000256" key="2">
    <source>
        <dbReference type="ARBA" id="ARBA00007331"/>
    </source>
</evidence>
<keyword evidence="5" id="KW-1185">Reference proteome</keyword>
<comment type="similarity">
    <text evidence="2">Belongs to the eukaryotic/archaeal RNase P protein component 3 family.</text>
</comment>
<dbReference type="OrthoDB" id="17948at2759"/>
<accession>A0A9N9XS86</accession>
<dbReference type="Pfam" id="PF01876">
    <property type="entry name" value="RNase_P_p30"/>
    <property type="match status" value="1"/>
</dbReference>
<dbReference type="EMBL" id="OU900099">
    <property type="protein sequence ID" value="CAG9863082.1"/>
    <property type="molecule type" value="Genomic_DNA"/>
</dbReference>
<proteinExistence type="inferred from homology"/>
<dbReference type="Proteomes" id="UP001153712">
    <property type="component" value="Chromosome 6"/>
</dbReference>
<dbReference type="GO" id="GO:0008033">
    <property type="term" value="P:tRNA processing"/>
    <property type="evidence" value="ECO:0007669"/>
    <property type="project" value="UniProtKB-KW"/>
</dbReference>
<organism evidence="4 5">
    <name type="scientific">Phyllotreta striolata</name>
    <name type="common">Striped flea beetle</name>
    <name type="synonym">Crioceris striolata</name>
    <dbReference type="NCBI Taxonomy" id="444603"/>
    <lineage>
        <taxon>Eukaryota</taxon>
        <taxon>Metazoa</taxon>
        <taxon>Ecdysozoa</taxon>
        <taxon>Arthropoda</taxon>
        <taxon>Hexapoda</taxon>
        <taxon>Insecta</taxon>
        <taxon>Pterygota</taxon>
        <taxon>Neoptera</taxon>
        <taxon>Endopterygota</taxon>
        <taxon>Coleoptera</taxon>
        <taxon>Polyphaga</taxon>
        <taxon>Cucujiformia</taxon>
        <taxon>Chrysomeloidea</taxon>
        <taxon>Chrysomelidae</taxon>
        <taxon>Galerucinae</taxon>
        <taxon>Alticini</taxon>
        <taxon>Phyllotreta</taxon>
    </lineage>
</organism>
<dbReference type="PANTHER" id="PTHR13031:SF0">
    <property type="entry name" value="RIBONUCLEASE P PROTEIN SUBUNIT P30"/>
    <property type="match status" value="1"/>
</dbReference>
<evidence type="ECO:0000256" key="3">
    <source>
        <dbReference type="ARBA" id="ARBA00022694"/>
    </source>
</evidence>
<dbReference type="GO" id="GO:0005655">
    <property type="term" value="C:nucleolar ribonuclease P complex"/>
    <property type="evidence" value="ECO:0007669"/>
    <property type="project" value="TreeGrafter"/>
</dbReference>
<dbReference type="GO" id="GO:0003723">
    <property type="term" value="F:RNA binding"/>
    <property type="evidence" value="ECO:0007669"/>
    <property type="project" value="TreeGrafter"/>
</dbReference>
<dbReference type="AlphaFoldDB" id="A0A9N9XS86"/>
<evidence type="ECO:0000256" key="1">
    <source>
        <dbReference type="ARBA" id="ARBA00004123"/>
    </source>
</evidence>
<keyword evidence="3" id="KW-0819">tRNA processing</keyword>
<dbReference type="InterPro" id="IPR016195">
    <property type="entry name" value="Pol/histidinol_Pase-like"/>
</dbReference>
<dbReference type="SUPFAM" id="SSF89550">
    <property type="entry name" value="PHP domain-like"/>
    <property type="match status" value="1"/>
</dbReference>